<reference evidence="3 4" key="1">
    <citation type="submission" date="2021-06" db="EMBL/GenBank/DDBJ databases">
        <authorList>
            <person name="Lu T."/>
            <person name="Wang Q."/>
            <person name="Han X."/>
        </authorList>
    </citation>
    <scope>NUCLEOTIDE SEQUENCE [LARGE SCALE GENOMIC DNA]</scope>
    <source>
        <strain evidence="3 4">LAM0050</strain>
    </source>
</reference>
<dbReference type="SUPFAM" id="SSF56529">
    <property type="entry name" value="FAH"/>
    <property type="match status" value="1"/>
</dbReference>
<dbReference type="InterPro" id="IPR036663">
    <property type="entry name" value="Fumarylacetoacetase_C_sf"/>
</dbReference>
<gene>
    <name evidence="3" type="ORF">KU392_07630</name>
</gene>
<evidence type="ECO:0000313" key="3">
    <source>
        <dbReference type="EMBL" id="MBV4397114.1"/>
    </source>
</evidence>
<keyword evidence="4" id="KW-1185">Reference proteome</keyword>
<dbReference type="PANTHER" id="PTHR11820">
    <property type="entry name" value="ACYLPYRUVASE"/>
    <property type="match status" value="1"/>
</dbReference>
<evidence type="ECO:0000313" key="4">
    <source>
        <dbReference type="Proteomes" id="UP000722165"/>
    </source>
</evidence>
<dbReference type="Gene3D" id="3.90.850.10">
    <property type="entry name" value="Fumarylacetoacetase-like, C-terminal domain"/>
    <property type="match status" value="1"/>
</dbReference>
<dbReference type="Proteomes" id="UP000722165">
    <property type="component" value="Unassembled WGS sequence"/>
</dbReference>
<dbReference type="GO" id="GO:0016787">
    <property type="term" value="F:hydrolase activity"/>
    <property type="evidence" value="ECO:0007669"/>
    <property type="project" value="UniProtKB-KW"/>
</dbReference>
<comment type="caution">
    <text evidence="3">The sequence shown here is derived from an EMBL/GenBank/DDBJ whole genome shotgun (WGS) entry which is preliminary data.</text>
</comment>
<dbReference type="RefSeq" id="WP_217735009.1">
    <property type="nucleotide sequence ID" value="NZ_JAHSPR010000005.1"/>
</dbReference>
<name>A0ABS6NP08_9BURK</name>
<keyword evidence="1" id="KW-0479">Metal-binding</keyword>
<accession>A0ABS6NP08</accession>
<dbReference type="EMBL" id="JAHSPR010000005">
    <property type="protein sequence ID" value="MBV4397114.1"/>
    <property type="molecule type" value="Genomic_DNA"/>
</dbReference>
<keyword evidence="3" id="KW-0378">Hydrolase</keyword>
<evidence type="ECO:0000259" key="2">
    <source>
        <dbReference type="Pfam" id="PF01557"/>
    </source>
</evidence>
<feature type="domain" description="Fumarylacetoacetase-like C-terminal" evidence="2">
    <location>
        <begin position="79"/>
        <end position="282"/>
    </location>
</feature>
<dbReference type="InterPro" id="IPR011234">
    <property type="entry name" value="Fumarylacetoacetase-like_C"/>
</dbReference>
<evidence type="ECO:0000256" key="1">
    <source>
        <dbReference type="ARBA" id="ARBA00022723"/>
    </source>
</evidence>
<organism evidence="3 4">
    <name type="scientific">Advenella alkanexedens</name>
    <dbReference type="NCBI Taxonomy" id="1481665"/>
    <lineage>
        <taxon>Bacteria</taxon>
        <taxon>Pseudomonadati</taxon>
        <taxon>Pseudomonadota</taxon>
        <taxon>Betaproteobacteria</taxon>
        <taxon>Burkholderiales</taxon>
        <taxon>Alcaligenaceae</taxon>
    </lineage>
</organism>
<proteinExistence type="predicted"/>
<protein>
    <submittedName>
        <fullName evidence="3">Fumarylacetoacetate hydrolase family protein</fullName>
    </submittedName>
</protein>
<dbReference type="PANTHER" id="PTHR11820:SF112">
    <property type="entry name" value="FUMARYLACETOACETATE HYDROLASE FAMILY PROTEIN (AFU_ORTHOLOGUE AFUA_1G02370)-RELATED"/>
    <property type="match status" value="1"/>
</dbReference>
<dbReference type="Pfam" id="PF01557">
    <property type="entry name" value="FAA_hydrolase"/>
    <property type="match status" value="1"/>
</dbReference>
<sequence>MRICRFDNNQLGVVQGNDIYDVSAALALLPEQAYPFPGHDLLIANLESLRPRLMQLMENAPKKALTDVQLLAPVANPGKIIAAPVNYLKHLEEARADKEIHHANQIGEIQRVGLFLKANSSLIGVSQPVELAHPERRNDHEAEVVVVIGKTGRNIAAKDALQYVAGYCAGLDMTTRGPEERSMRKSIDTYTVLGPWLVTADEIPDPGSLAFRLTVNGEERQNANTKDLVIDIPHLIEFASSFYTLNPGDLIFTGTPEGVGPVEPGDRIEMELEGVGTIAVNVTTMETV</sequence>